<reference evidence="7 8" key="1">
    <citation type="journal article" date="2016" name="Nat. Commun.">
        <title>Thousands of microbial genomes shed light on interconnected biogeochemical processes in an aquifer system.</title>
        <authorList>
            <person name="Anantharaman K."/>
            <person name="Brown C.T."/>
            <person name="Hug L.A."/>
            <person name="Sharon I."/>
            <person name="Castelle C.J."/>
            <person name="Probst A.J."/>
            <person name="Thomas B.C."/>
            <person name="Singh A."/>
            <person name="Wilkins M.J."/>
            <person name="Karaoz U."/>
            <person name="Brodie E.L."/>
            <person name="Williams K.H."/>
            <person name="Hubbard S.S."/>
            <person name="Banfield J.F."/>
        </authorList>
    </citation>
    <scope>NUCLEOTIDE SEQUENCE [LARGE SCALE GENOMIC DNA]</scope>
</reference>
<evidence type="ECO:0000313" key="8">
    <source>
        <dbReference type="Proteomes" id="UP000179003"/>
    </source>
</evidence>
<dbReference type="GO" id="GO:0005524">
    <property type="term" value="F:ATP binding"/>
    <property type="evidence" value="ECO:0007669"/>
    <property type="project" value="UniProtKB-KW"/>
</dbReference>
<dbReference type="InterPro" id="IPR027417">
    <property type="entry name" value="P-loop_NTPase"/>
</dbReference>
<dbReference type="Pfam" id="PF07724">
    <property type="entry name" value="AAA_2"/>
    <property type="match status" value="1"/>
</dbReference>
<dbReference type="PANTHER" id="PTHR11638">
    <property type="entry name" value="ATP-DEPENDENT CLP PROTEASE"/>
    <property type="match status" value="1"/>
</dbReference>
<evidence type="ECO:0000256" key="3">
    <source>
        <dbReference type="ARBA" id="ARBA00023186"/>
    </source>
</evidence>
<dbReference type="STRING" id="1797582.A2442_01995"/>
<dbReference type="GO" id="GO:0034605">
    <property type="term" value="P:cellular response to heat"/>
    <property type="evidence" value="ECO:0007669"/>
    <property type="project" value="TreeGrafter"/>
</dbReference>
<feature type="domain" description="Clp ATPase C-terminal" evidence="6">
    <location>
        <begin position="723"/>
        <end position="808"/>
    </location>
</feature>
<keyword evidence="4" id="KW-0812">Transmembrane</keyword>
<dbReference type="InterPro" id="IPR001270">
    <property type="entry name" value="ClpA/B"/>
</dbReference>
<dbReference type="SMART" id="SM00382">
    <property type="entry name" value="AAA"/>
    <property type="match status" value="2"/>
</dbReference>
<dbReference type="Gene3D" id="3.40.50.300">
    <property type="entry name" value="P-loop containing nucleotide triphosphate hydrolases"/>
    <property type="match status" value="2"/>
</dbReference>
<sequence length="809" mass="92028">MILDLCKTVKESDLYSVLILEKIFVHKWRHRINNLLSFLIFVAIALLIAPFVLEKFNSVNLDFLVYETLKIIGILLILLPLWLAVYLSELFFRSLYFKEKEESLIGFEVLKIFRDTRNNDLVESFLFSKAGGKIMSRCGIYGDKVQNFLAERKNKIIDKEISFDPQNIFTVKDLVLFLYENNQEFEDFLFRNGIREKQLVGSAEWIIRETELKKKKEQWWSRESLERVPCIGIGLAQGVTYTLGQFSVTISGYGGSIDKVSTAKTKEIVNNIETVLSRAREANVILVGEEGVGKIEVLQDFAKIITQRTTVPQLEHKIIVLFDSGLFISSVKEKQEFEQTFLKILKESVDAGNIILAIDKFADFLLNARKLGVEVLTLIDSYLASDRLQLIVLSDIDKFHQFLEQDPIVVRRFEKIIMEQPALEEAMIVLQEAARDLEHSYPVFFTYLALEEVITSADRYFTDGVIPDKAIDLAVELVSVLVKNDKYLVEKEDVFNLVRAKTNIPVGEIKEEERAGLVDMEDILHKRVIGQDEAIKVVSDAVRRARSGIQNSKRPMGTFLFIGSTGVGKTETAKALAEIFFKNEEAISRLDMSEYQGEDAVDKLIGSFENGRSGLLANILREKPYGVLLLDELEKASKGVHDLFLQIIDEGVFSDMKGKKVNARNVVLIATSNAGSDLIWKMSQNNVPYENFKKELVDTIIDRGIFKPEFLNRFDAVVTFQPLKSDELRQIAVLMLGGLRKRLKNQGIDLLINEVLVDYLMKQGSDPKFGARPMNRAIQDKVEIKIAKMLISGKIKNGSTVEFKEEDFT</sequence>
<organism evidence="7 8">
    <name type="scientific">Candidatus Campbellbacteria bacterium RIFOXYC2_FULL_35_25</name>
    <dbReference type="NCBI Taxonomy" id="1797582"/>
    <lineage>
        <taxon>Bacteria</taxon>
        <taxon>Candidatus Campbelliibacteriota</taxon>
    </lineage>
</organism>
<keyword evidence="3" id="KW-0143">Chaperone</keyword>
<dbReference type="GO" id="GO:0005737">
    <property type="term" value="C:cytoplasm"/>
    <property type="evidence" value="ECO:0007669"/>
    <property type="project" value="TreeGrafter"/>
</dbReference>
<gene>
    <name evidence="7" type="ORF">A2442_01995</name>
</gene>
<evidence type="ECO:0000256" key="4">
    <source>
        <dbReference type="SAM" id="Phobius"/>
    </source>
</evidence>
<feature type="transmembrane region" description="Helical" evidence="4">
    <location>
        <begin position="32"/>
        <end position="51"/>
    </location>
</feature>
<dbReference type="Pfam" id="PF10431">
    <property type="entry name" value="ClpB_D2-small"/>
    <property type="match status" value="1"/>
</dbReference>
<evidence type="ECO:0000259" key="5">
    <source>
        <dbReference type="SMART" id="SM00382"/>
    </source>
</evidence>
<dbReference type="Proteomes" id="UP000179003">
    <property type="component" value="Unassembled WGS sequence"/>
</dbReference>
<dbReference type="InterPro" id="IPR050130">
    <property type="entry name" value="ClpA_ClpB"/>
</dbReference>
<name>A0A1F5EIB5_9BACT</name>
<dbReference type="GO" id="GO:0016887">
    <property type="term" value="F:ATP hydrolysis activity"/>
    <property type="evidence" value="ECO:0007669"/>
    <property type="project" value="InterPro"/>
</dbReference>
<dbReference type="InterPro" id="IPR003959">
    <property type="entry name" value="ATPase_AAA_core"/>
</dbReference>
<proteinExistence type="predicted"/>
<protein>
    <recommendedName>
        <fullName evidence="9">Clp R domain-containing protein</fullName>
    </recommendedName>
</protein>
<evidence type="ECO:0000256" key="2">
    <source>
        <dbReference type="ARBA" id="ARBA00022840"/>
    </source>
</evidence>
<dbReference type="Pfam" id="PF17871">
    <property type="entry name" value="AAA_lid_9"/>
    <property type="match status" value="1"/>
</dbReference>
<dbReference type="InterPro" id="IPR003593">
    <property type="entry name" value="AAA+_ATPase"/>
</dbReference>
<dbReference type="EMBL" id="MFAE01000008">
    <property type="protein sequence ID" value="OGD67148.1"/>
    <property type="molecule type" value="Genomic_DNA"/>
</dbReference>
<comment type="caution">
    <text evidence="7">The sequence shown here is derived from an EMBL/GenBank/DDBJ whole genome shotgun (WGS) entry which is preliminary data.</text>
</comment>
<feature type="domain" description="AAA+ ATPase" evidence="5">
    <location>
        <begin position="555"/>
        <end position="693"/>
    </location>
</feature>
<dbReference type="Gene3D" id="1.10.8.60">
    <property type="match status" value="2"/>
</dbReference>
<feature type="transmembrane region" description="Helical" evidence="4">
    <location>
        <begin position="71"/>
        <end position="92"/>
    </location>
</feature>
<dbReference type="InterPro" id="IPR019489">
    <property type="entry name" value="Clp_ATPase_C"/>
</dbReference>
<keyword evidence="1" id="KW-0547">Nucleotide-binding</keyword>
<keyword evidence="4" id="KW-1133">Transmembrane helix</keyword>
<accession>A0A1F5EIB5</accession>
<evidence type="ECO:0000256" key="1">
    <source>
        <dbReference type="ARBA" id="ARBA00022741"/>
    </source>
</evidence>
<dbReference type="PRINTS" id="PR00300">
    <property type="entry name" value="CLPPROTEASEA"/>
</dbReference>
<dbReference type="SMART" id="SM01086">
    <property type="entry name" value="ClpB_D2-small"/>
    <property type="match status" value="1"/>
</dbReference>
<evidence type="ECO:0008006" key="9">
    <source>
        <dbReference type="Google" id="ProtNLM"/>
    </source>
</evidence>
<dbReference type="InterPro" id="IPR041546">
    <property type="entry name" value="ClpA/ClpB_AAA_lid"/>
</dbReference>
<keyword evidence="4" id="KW-0472">Membrane</keyword>
<dbReference type="AlphaFoldDB" id="A0A1F5EIB5"/>
<evidence type="ECO:0000259" key="6">
    <source>
        <dbReference type="SMART" id="SM01086"/>
    </source>
</evidence>
<keyword evidence="2" id="KW-0067">ATP-binding</keyword>
<evidence type="ECO:0000313" key="7">
    <source>
        <dbReference type="EMBL" id="OGD67148.1"/>
    </source>
</evidence>
<dbReference type="CDD" id="cd19499">
    <property type="entry name" value="RecA-like_ClpB_Hsp104-like"/>
    <property type="match status" value="1"/>
</dbReference>
<dbReference type="SUPFAM" id="SSF52540">
    <property type="entry name" value="P-loop containing nucleoside triphosphate hydrolases"/>
    <property type="match status" value="2"/>
</dbReference>
<feature type="domain" description="AAA+ ATPase" evidence="5">
    <location>
        <begin position="280"/>
        <end position="423"/>
    </location>
</feature>
<dbReference type="PANTHER" id="PTHR11638:SF175">
    <property type="entry name" value="ATP-DEPENDENT CLP PROTEASE, ATP-BINDING SUBUNIT CLPC"/>
    <property type="match status" value="1"/>
</dbReference>